<reference evidence="10" key="1">
    <citation type="submission" date="2025-05" db="UniProtKB">
        <authorList>
            <consortium name="Ensembl"/>
        </authorList>
    </citation>
    <scope>IDENTIFICATION</scope>
</reference>
<gene>
    <name evidence="10" type="primary">IL21</name>
</gene>
<dbReference type="Proteomes" id="UP000694723">
    <property type="component" value="Unplaced"/>
</dbReference>
<dbReference type="Ensembl" id="ENSSSCT00030096145.1">
    <property type="protein sequence ID" value="ENSSSCP00030044328.1"/>
    <property type="gene ID" value="ENSSSCG00030068713.1"/>
</dbReference>
<comment type="subcellular location">
    <subcellularLocation>
        <location evidence="1">Secreted</location>
    </subcellularLocation>
</comment>
<dbReference type="GO" id="GO:0005125">
    <property type="term" value="F:cytokine activity"/>
    <property type="evidence" value="ECO:0007669"/>
    <property type="project" value="UniProtKB-KW"/>
</dbReference>
<comment type="function">
    <text evidence="7">Cytokine with immunoregulatory activity. May promote the transition between innate and adaptive immunity. Induces the production of IgG(1) and IgG(3) in B-cells. Implicated in the generation and maintenance of T follicular helper (Tfh) cells and the formation of germinal-centers. Together with IL6, control the early generation of Tfh cells and are critical for an effective antibody response to acute viral infection. May play a role in proliferation and maturation of natural killer (NK) cells in synergy with IL15. May regulate proliferation of mature B- and T-cells in response to activating stimuli. In synergy with IL15 and IL18 stimulates interferon gamma production in T-cells and NK cells. During T-cell mediated immune response may inhibit dendritic cells (DC) activation and maturation.</text>
</comment>
<evidence type="ECO:0000256" key="8">
    <source>
        <dbReference type="RuleBase" id="RU003453"/>
    </source>
</evidence>
<dbReference type="GO" id="GO:0001819">
    <property type="term" value="P:positive regulation of cytokine production"/>
    <property type="evidence" value="ECO:0007669"/>
    <property type="project" value="UniProtKB-ARBA"/>
</dbReference>
<dbReference type="GO" id="GO:0045954">
    <property type="term" value="P:positive regulation of natural killer cell mediated cytotoxicity"/>
    <property type="evidence" value="ECO:0007669"/>
    <property type="project" value="UniProtKB-ARBA"/>
</dbReference>
<evidence type="ECO:0000256" key="1">
    <source>
        <dbReference type="ARBA" id="ARBA00004613"/>
    </source>
</evidence>
<dbReference type="AlphaFoldDB" id="A0A8D0KCY2"/>
<evidence type="ECO:0000256" key="6">
    <source>
        <dbReference type="ARBA" id="ARBA00023157"/>
    </source>
</evidence>
<dbReference type="Ensembl" id="ENSSSCT00025049083.1">
    <property type="protein sequence ID" value="ENSSSCP00025020998.1"/>
    <property type="gene ID" value="ENSSSCG00025036000.1"/>
</dbReference>
<keyword evidence="5 9" id="KW-0732">Signal</keyword>
<dbReference type="PANTHER" id="PTHR14356">
    <property type="entry name" value="INTERLEUKIN-15-RELATED"/>
    <property type="match status" value="1"/>
</dbReference>
<keyword evidence="3 8" id="KW-0202">Cytokine</keyword>
<keyword evidence="6" id="KW-1015">Disulfide bond</keyword>
<dbReference type="GO" id="GO:0005615">
    <property type="term" value="C:extracellular space"/>
    <property type="evidence" value="ECO:0007669"/>
    <property type="project" value="UniProtKB-KW"/>
</dbReference>
<dbReference type="InterPro" id="IPR009079">
    <property type="entry name" value="4_helix_cytokine-like_core"/>
</dbReference>
<evidence type="ECO:0000256" key="5">
    <source>
        <dbReference type="ARBA" id="ARBA00022729"/>
    </source>
</evidence>
<feature type="signal peptide" evidence="9">
    <location>
        <begin position="1"/>
        <end position="24"/>
    </location>
</feature>
<feature type="chain" id="PRO_5044683142" description="Interleukin" evidence="9">
    <location>
        <begin position="25"/>
        <end position="161"/>
    </location>
</feature>
<protein>
    <recommendedName>
        <fullName evidence="8">Interleukin</fullName>
    </recommendedName>
</protein>
<dbReference type="GO" id="GO:0006952">
    <property type="term" value="P:defense response"/>
    <property type="evidence" value="ECO:0007669"/>
    <property type="project" value="UniProtKB-ARBA"/>
</dbReference>
<dbReference type="Proteomes" id="UP000694727">
    <property type="component" value="Unplaced"/>
</dbReference>
<dbReference type="InterPro" id="IPR003443">
    <property type="entry name" value="IL-15/IL-21_fam"/>
</dbReference>
<dbReference type="GO" id="GO:0051251">
    <property type="term" value="P:positive regulation of lymphocyte activation"/>
    <property type="evidence" value="ECO:0007669"/>
    <property type="project" value="UniProtKB-ARBA"/>
</dbReference>
<dbReference type="Ensembl" id="ENSSSCT00060049308.1">
    <property type="protein sequence ID" value="ENSSSCP00060021110.1"/>
    <property type="gene ID" value="ENSSSCG00060036383.1"/>
</dbReference>
<comment type="similarity">
    <text evidence="2 8">Belongs to the IL-15/IL-21 family.</text>
</comment>
<proteinExistence type="inferred from homology"/>
<dbReference type="Gene3D" id="1.20.1250.70">
    <property type="entry name" value="Interleukin-15/Interleukin-21"/>
    <property type="match status" value="1"/>
</dbReference>
<dbReference type="Proteomes" id="UP000694570">
    <property type="component" value="Unplaced"/>
</dbReference>
<evidence type="ECO:0000256" key="4">
    <source>
        <dbReference type="ARBA" id="ARBA00022525"/>
    </source>
</evidence>
<evidence type="ECO:0000256" key="7">
    <source>
        <dbReference type="ARBA" id="ARBA00045924"/>
    </source>
</evidence>
<name>A0A8D0KCY2_PIG</name>
<dbReference type="GO" id="GO:0048468">
    <property type="term" value="P:cell development"/>
    <property type="evidence" value="ECO:0007669"/>
    <property type="project" value="UniProtKB-ARBA"/>
</dbReference>
<dbReference type="GO" id="GO:0005126">
    <property type="term" value="F:cytokine receptor binding"/>
    <property type="evidence" value="ECO:0007669"/>
    <property type="project" value="InterPro"/>
</dbReference>
<sequence length="161" mass="18423">MRSSPGNMEKIVICLMVIFSGTVAHKSSFQGQDRLLIRLRQLIDTVDQLKNYVHDLDPELLPAPEDVQRHCEQSAFSCFQKVELKSANTGDNEKIINVLIKQLKRKLPPTNAGRRQKHGLTCPTCDSYEKKPIKEFLERLKSLIQKMIHQRLSRIQGNEGS</sequence>
<dbReference type="PANTHER" id="PTHR14356:SF2">
    <property type="entry name" value="INTERLEUKIN-21"/>
    <property type="match status" value="1"/>
</dbReference>
<dbReference type="SUPFAM" id="SSF47266">
    <property type="entry name" value="4-helical cytokines"/>
    <property type="match status" value="1"/>
</dbReference>
<dbReference type="FunFam" id="1.20.1250.70:FF:000002">
    <property type="entry name" value="Interleukin"/>
    <property type="match status" value="1"/>
</dbReference>
<dbReference type="Ensembl" id="ENSSSCT00055034869.1">
    <property type="protein sequence ID" value="ENSSSCP00055027696.1"/>
    <property type="gene ID" value="ENSSSCG00055017704.1"/>
</dbReference>
<dbReference type="Pfam" id="PF02372">
    <property type="entry name" value="IL15"/>
    <property type="match status" value="1"/>
</dbReference>
<evidence type="ECO:0000256" key="3">
    <source>
        <dbReference type="ARBA" id="ARBA00022514"/>
    </source>
</evidence>
<dbReference type="GO" id="GO:0009615">
    <property type="term" value="P:response to virus"/>
    <property type="evidence" value="ECO:0007669"/>
    <property type="project" value="UniProtKB-ARBA"/>
</dbReference>
<dbReference type="GO" id="GO:0006955">
    <property type="term" value="P:immune response"/>
    <property type="evidence" value="ECO:0007669"/>
    <property type="project" value="InterPro"/>
</dbReference>
<keyword evidence="4" id="KW-0964">Secreted</keyword>
<accession>A0A8D0KCY2</accession>
<dbReference type="Proteomes" id="UP000694724">
    <property type="component" value="Unplaced"/>
</dbReference>
<evidence type="ECO:0000256" key="2">
    <source>
        <dbReference type="ARBA" id="ARBA00006050"/>
    </source>
</evidence>
<organism evidence="10 11">
    <name type="scientific">Sus scrofa</name>
    <name type="common">Pig</name>
    <dbReference type="NCBI Taxonomy" id="9823"/>
    <lineage>
        <taxon>Eukaryota</taxon>
        <taxon>Metazoa</taxon>
        <taxon>Chordata</taxon>
        <taxon>Craniata</taxon>
        <taxon>Vertebrata</taxon>
        <taxon>Euteleostomi</taxon>
        <taxon>Mammalia</taxon>
        <taxon>Eutheria</taxon>
        <taxon>Laurasiatheria</taxon>
        <taxon>Artiodactyla</taxon>
        <taxon>Suina</taxon>
        <taxon>Suidae</taxon>
        <taxon>Sus</taxon>
    </lineage>
</organism>
<evidence type="ECO:0000313" key="11">
    <source>
        <dbReference type="Proteomes" id="UP000694724"/>
    </source>
</evidence>
<evidence type="ECO:0000256" key="9">
    <source>
        <dbReference type="SAM" id="SignalP"/>
    </source>
</evidence>
<evidence type="ECO:0000313" key="10">
    <source>
        <dbReference type="Ensembl" id="ENSSSCP00055027696.1"/>
    </source>
</evidence>